<dbReference type="Proteomes" id="UP000018745">
    <property type="component" value="Chromosome"/>
</dbReference>
<gene>
    <name evidence="1" type="ORF">OVS_02495</name>
</gene>
<dbReference type="EMBL" id="CP006935">
    <property type="protein sequence ID" value="AHC40337.1"/>
    <property type="molecule type" value="Genomic_DNA"/>
</dbReference>
<evidence type="ECO:0000313" key="2">
    <source>
        <dbReference type="Proteomes" id="UP000018745"/>
    </source>
</evidence>
<proteinExistence type="predicted"/>
<evidence type="ECO:0000313" key="1">
    <source>
        <dbReference type="EMBL" id="AHC40337.1"/>
    </source>
</evidence>
<keyword evidence="2" id="KW-1185">Reference proteome</keyword>
<protein>
    <submittedName>
        <fullName evidence="1">Uncharacterized protein</fullName>
    </submittedName>
</protein>
<name>A0ABN4BR80_9MOLU</name>
<sequence>MPKDWTGLFPKKPLDELFSPKVGSSFLMDIEIAQEEGIRSRVVIILKGTNKSTIKGELEDILEETDSDNRSIVFSLEENNQTPKEIYLVLPENKADKEKH</sequence>
<dbReference type="RefSeq" id="WP_024071271.1">
    <property type="nucleotide sequence ID" value="NC_023062.1"/>
</dbReference>
<accession>A0ABN4BR80</accession>
<organism evidence="1 2">
    <name type="scientific">Mycoplasma ovis str. Michigan</name>
    <dbReference type="NCBI Taxonomy" id="1415773"/>
    <lineage>
        <taxon>Bacteria</taxon>
        <taxon>Bacillati</taxon>
        <taxon>Mycoplasmatota</taxon>
        <taxon>Mollicutes</taxon>
        <taxon>Mycoplasmataceae</taxon>
        <taxon>Mycoplasma</taxon>
    </lineage>
</organism>
<reference evidence="1 2" key="1">
    <citation type="journal article" date="2014" name="Genome Announc.">
        <title>Complete Genome Sequence of Mycoplasma ovis Strain Michigan, a Hemoplasma of Sheep with Two Distinct 16S rRNA Genes.</title>
        <authorList>
            <person name="Deshuillers P.L."/>
            <person name="Santos A.P."/>
            <person name="do Nascimento N.C."/>
            <person name="Hampel J.A."/>
            <person name="Bergin I.L."/>
            <person name="Dyson M.C."/>
            <person name="Messick J.B."/>
        </authorList>
    </citation>
    <scope>NUCLEOTIDE SEQUENCE [LARGE SCALE GENOMIC DNA]</scope>
    <source>
        <strain evidence="1 2">Michigan</strain>
    </source>
</reference>